<feature type="region of interest" description="Disordered" evidence="1">
    <location>
        <begin position="2356"/>
        <end position="2387"/>
    </location>
</feature>
<feature type="compositionally biased region" description="Low complexity" evidence="1">
    <location>
        <begin position="2787"/>
        <end position="2798"/>
    </location>
</feature>
<name>A0ABN9QMQ8_9DINO</name>
<dbReference type="SUPFAM" id="SSF53335">
    <property type="entry name" value="S-adenosyl-L-methionine-dependent methyltransferases"/>
    <property type="match status" value="1"/>
</dbReference>
<dbReference type="Proteomes" id="UP001189429">
    <property type="component" value="Unassembled WGS sequence"/>
</dbReference>
<sequence length="3283" mass="360470">MVQDWVLGTQRLVWFVTDPGFKHERVIVWPCHEASWIEYTGSGDLHGGEEKDLDKVYLMTAGQPPRSLPDYGAKVVPFAKFPTDDELRGLIAEAHAEVASLWESEPDRHVPADPTYFLSEEVRQHPLLRHRLPGKQVRRDGKEGNPPVADAGAGAAESGGVGDAGDGVLAADGDRHRWLVTEPGLIWELGALVPHACATTRLGDRGVADIDGETEPVQSVPEADVGDYASMKTSAYEVAVRDFDGAPTDFGRTWLDLGSRSNNLGPGHWVMHELSVLCEVFYVGRTYDQLNMPSLVSFKNIGRRIQSIADAYSGDPFRPQWANARLYSGVGSAVDMVVPELKHYVAKRAKDEIEVESKRVQARSLPIAADAVAAGSLPAAGRGPPVAAAAGQPSEGLARGSAEIFPLPDDSSLVAEFWIHLQGRAQRRFARDWGQRVRSLNWLWGAGHREAARRAQGDVHPYRFRLQREVLVRIAQGVQIYLDPPSDLSPKEAFQGLLRGRGVYDTETAYTTLAPYQRGAVSLPCDVSTAPAVGTLVTGRALEYLVEAEEQMIRTDAEVQLDRETNGEIKIYTDPLLANSRRRYSTFVKDLKRKGLVGFTRDPKEFVGVFFVWKKERASMRMVLDCRRSNQRFVTPPGVELLSTEGLGRIECDTEQTGTLPIFPGKADVKDCFHRMMFGNHLSKYFCYPGGLAKEFGIVGQLVEGVPARAGDYLWPCALALPMGWTWSLYFAQVANLGLVERVPAVASSCAATDRGPPIVLSPTSSWHYVYVDHVGLLSLDASYVKGALADTVAAFDAAGLIMHDISVDSDAAEALGVTLDGQKHQTLVNHRRYWKVRLGLRRALSLRRLAGRELEVLLGHCKFVGLMCRETLSAWHTVYTFIRERCWAKSDVWESARQELECFLGLMPPLRSEWDRPWLTQVLSVDASPYGWGIASSEFGVSTVKKQGRIPLAWWLTDTDPETSCLSLRIYLDPTACRLKFPNRPRPLILSPAPYSTIAMKRTRTLEAPSHTIAGQESRTRTLPRPEIRSKLDTGKVPMARGSLVTLAAKGPAWATAAVTAAATGAAADVDSDGTTTADEMEKGLDGRRGMHAMGLAVMNGVSCYLRPSELLDLTSDNLVAPTSPVSRYWSLLLHPSEEEKRSKTGDADDSPIIDSAYMLSWVHDLLQVLKEKGGRLWSVDYLTFLAEFKTVAKTLAMPHLVPYRMSMIVKQCTSVGNPLEHYMTGKARKHLSELKAILDQPGEREDEPGQEQQPALEPLADAAAPAADAPPAAPPGQNGGGEDEMEVDRPLVVAEPPEPNPDDPDAEYHRHVNIWTSCTDAGSDEANARKLMGQSLNHDSRPNDIFFDGNCLAHQAHLVVKGQMVFMDKIMLALGMKNFYWTVPPKPLVGRWGAISDCEKYVLKCDPKEAQIVFKAVFDPEKETSKIAGEKKGKQSGIAELATEDRDDYKERMSKWILSAFECVCDRNFWIAMKISQKLKGPVDHLFNIIKQRREYGIEPGNLAVLVAGAALGMVLRRLGDAVGTTLRCENKFAIEKREESRVELMCHDCAPTCVFEDMMDFVNPKVRRVLESQGARMKFDDIVKIFKSGMAIKSKARCRIHCKECDALYCRLHTAGTPCVVWSPQGPQVGVDDLEFLLCFLAWCSQRLLIKEDGILHENVPEFPVNLLDMMLGEYLIETIVLSPLALGHPVQRERRITWLRHKKTVTESVPSPMPWPEFSVLFHRECDITWHAFFIAEKGDLESELTWATQKTRSTDRCDGPSTTPFFDLLTPVEKTRLEQHINQERQAHTDADIGSVVDLGQDPIGHPMNTLGQTWLYTIVKGCAIAWSTHHQRWMCPREIPLAQGFGTYSKVNDLAAEFCPFNADRLGKGFRARKRGVMIEQAGNTMHLAVMGTAFCWWLSQGPPSADRVADALSQYAGCEFQALEALGVRTLGVLEVLVDPEAAAAKAAMALIAPGEPVEVIMSSPPTTKVKVPAAGSAPTGSAGPFPTAGTGPTHSGTAVDALFGSRATIEDREGFKDVTGSMRWNMIEKAYVKPQRTTLHLVDDKGERIAFRHRLNQRVQKVVVLTYARGVLQNGAMAAMRAAPIVIAGDGGKMEIIGGGTLVDSIFVAKNMQPENPHVVRALATGIPNCIEFDSRTPDDVITWVKNEHNNWHSGSKYSCLEMYNELETIEAAWKEHKTKHNITVHGCPSSGDLRYSKLFEKFVLENFEGVFEDGAHLTNARSFANAMKEMGIWEWYKDLLGERCDFLRPGLSNQVVAFNNYNVLNLLRTRFSDTIDEGFLTDIIKECVRFMVPLADVGSANSGSGGNGRPGAEEWLFDKMQMKLIRLLICPMGGSVLYKDDKQEKLRQKRAAKESRKEPKKVAKKDKKDNVRQQQKPKLTVDEEVMSLETMGRDKLFLDDLAAVITAPLKDLEADDINRAEIALVIRDGLRFCFKGEIWIAGETKVAWSHVRKALRGDIIRIHATPLMKLPGLAGDLENASSEEITSSLLHLLAVDDLEEAAPAGSAMAGVGAGSEVKKFYTPQIAAILQEEQSGLLDLSSFVKSNLMSALPARVHPAFISLSSVISNNMVHWDVGVKNNLEAILTQISAPLLDAIPHWWVRFAQLVPLAIKEQKSTVEYASGGVFPTADTLEQFMSLRIHYMIELLLIAASCSPVLAPHDQIQGLAASIVANLPQVVSALDAKALKQINFPEYCSPGQTQQHDFVRDWVSIWSEVIIWGRREMANTGKFENLLSEIIARETGASDSAGGGAAGEGVNGASAASASADGGAAGGGANGASAASASADGSGATGGGASGGKGAEAPGPQQPEEDQSTHVISLSELRGQWKDDENDLPPLVLRNVIQKIEATLYEKCVVSGQTSLKPESHQPDSGTTCLHCNPDKPEETLVSDRMGKNFVANLFGRVVRVASAGCIPLTKIGNVMLYASGEGVDTTMTDEFVPAWLIKEAKQAEVDAMKAGKCTVLDVKCSKIPFSYAYTVGMEKKMIECDLDVWSCRWPQGLEKAINGPVYRQTVSGMLSKTPQATARPRLAKDGTYMADLFSGSGKVARAVTRLGFSAKAWDIIHGPNHDITDPAVLRLLFSDVRDGKILAAMIALPCTSLTIARDRTASESFRMPLWQRFAARVWDLAGDPVYNSLGAIKVRNYPLGGLEGPHAAKLFMYRAHRLILPNDFPADLTQGRRPSSLEEWNAMLERNPATPKSPGLLELHPLLESLKGNPERIRAMASRVVPNGPTLLELGAATEAPEVEPVTPLRRGAAVSTTPSTGRSWALATP</sequence>
<dbReference type="EMBL" id="CAUYUJ010003858">
    <property type="protein sequence ID" value="CAK0807139.1"/>
    <property type="molecule type" value="Genomic_DNA"/>
</dbReference>
<proteinExistence type="predicted"/>
<reference evidence="2" key="1">
    <citation type="submission" date="2023-10" db="EMBL/GenBank/DDBJ databases">
        <authorList>
            <person name="Chen Y."/>
            <person name="Shah S."/>
            <person name="Dougan E. K."/>
            <person name="Thang M."/>
            <person name="Chan C."/>
        </authorList>
    </citation>
    <scope>NUCLEOTIDE SEQUENCE [LARGE SCALE GENOMIC DNA]</scope>
</reference>
<gene>
    <name evidence="2" type="ORF">PCOR1329_LOCUS13104</name>
</gene>
<dbReference type="InterPro" id="IPR029063">
    <property type="entry name" value="SAM-dependent_MTases_sf"/>
</dbReference>
<protein>
    <submittedName>
        <fullName evidence="2">Uncharacterized protein</fullName>
    </submittedName>
</protein>
<feature type="compositionally biased region" description="Gly residues" evidence="1">
    <location>
        <begin position="2799"/>
        <end position="2810"/>
    </location>
</feature>
<feature type="compositionally biased region" description="Low complexity" evidence="1">
    <location>
        <begin position="1263"/>
        <end position="1272"/>
    </location>
</feature>
<evidence type="ECO:0000313" key="3">
    <source>
        <dbReference type="Proteomes" id="UP001189429"/>
    </source>
</evidence>
<evidence type="ECO:0000256" key="1">
    <source>
        <dbReference type="SAM" id="MobiDB-lite"/>
    </source>
</evidence>
<comment type="caution">
    <text evidence="2">The sequence shown here is derived from an EMBL/GenBank/DDBJ whole genome shotgun (WGS) entry which is preliminary data.</text>
</comment>
<feature type="region of interest" description="Disordered" evidence="1">
    <location>
        <begin position="3263"/>
        <end position="3283"/>
    </location>
</feature>
<accession>A0ABN9QMQ8</accession>
<feature type="compositionally biased region" description="Low complexity" evidence="1">
    <location>
        <begin position="1980"/>
        <end position="1994"/>
    </location>
</feature>
<feature type="compositionally biased region" description="Low complexity" evidence="1">
    <location>
        <begin position="2767"/>
        <end position="2778"/>
    </location>
</feature>
<keyword evidence="3" id="KW-1185">Reference proteome</keyword>
<feature type="region of interest" description="Disordered" evidence="1">
    <location>
        <begin position="2753"/>
        <end position="2825"/>
    </location>
</feature>
<feature type="compositionally biased region" description="Gly residues" evidence="1">
    <location>
        <begin position="2757"/>
        <end position="2766"/>
    </location>
</feature>
<organism evidence="2 3">
    <name type="scientific">Prorocentrum cordatum</name>
    <dbReference type="NCBI Taxonomy" id="2364126"/>
    <lineage>
        <taxon>Eukaryota</taxon>
        <taxon>Sar</taxon>
        <taxon>Alveolata</taxon>
        <taxon>Dinophyceae</taxon>
        <taxon>Prorocentrales</taxon>
        <taxon>Prorocentraceae</taxon>
        <taxon>Prorocentrum</taxon>
    </lineage>
</organism>
<feature type="region of interest" description="Disordered" evidence="1">
    <location>
        <begin position="1979"/>
        <end position="2005"/>
    </location>
</feature>
<feature type="region of interest" description="Disordered" evidence="1">
    <location>
        <begin position="131"/>
        <end position="161"/>
    </location>
</feature>
<feature type="region of interest" description="Disordered" evidence="1">
    <location>
        <begin position="1263"/>
        <end position="1286"/>
    </location>
</feature>
<evidence type="ECO:0000313" key="2">
    <source>
        <dbReference type="EMBL" id="CAK0807139.1"/>
    </source>
</evidence>
<feature type="compositionally biased region" description="Basic and acidic residues" evidence="1">
    <location>
        <begin position="2356"/>
        <end position="2380"/>
    </location>
</feature>